<feature type="compositionally biased region" description="Basic and acidic residues" evidence="1">
    <location>
        <begin position="35"/>
        <end position="46"/>
    </location>
</feature>
<proteinExistence type="predicted"/>
<accession>A0A9P0D408</accession>
<dbReference type="AlphaFoldDB" id="A0A9P0D408"/>
<dbReference type="EMBL" id="OV651818">
    <property type="protein sequence ID" value="CAH1111608.1"/>
    <property type="molecule type" value="Genomic_DNA"/>
</dbReference>
<feature type="compositionally biased region" description="Basic residues" evidence="1">
    <location>
        <begin position="62"/>
        <end position="78"/>
    </location>
</feature>
<feature type="compositionally biased region" description="Low complexity" evidence="1">
    <location>
        <begin position="109"/>
        <end position="126"/>
    </location>
</feature>
<sequence length="293" mass="33383">MRFKNYQRLKFLKEILANTTPKLLLQKNTLLKNAESRKKELKEANAQKKTRKTQNAKENKNKTIKVKRNVQKKKKPRKSSSSSASSINKSERSRDEDLIFSFLKNNEDPCTSSTPTGPSVSGSPLPKRSAEEKEPIPSTSGIQNQTKEKEPIPSTSGIQNKTILSQIVMDTCNDSFTESSSDTDEEYKCPVLMKQRKIVTPKFQQMRCSLTHTAKMADLIGTSNMAVAKIVNCILEYFNIVSKEDQSNVIDKSKIRRELSKNRKKLQQQQENKDIRGLYFDGRKDQTICIKNS</sequence>
<evidence type="ECO:0000313" key="3">
    <source>
        <dbReference type="Proteomes" id="UP001153636"/>
    </source>
</evidence>
<gene>
    <name evidence="2" type="ORF">PSYICH_LOCUS12322</name>
</gene>
<evidence type="ECO:0000256" key="1">
    <source>
        <dbReference type="SAM" id="MobiDB-lite"/>
    </source>
</evidence>
<dbReference type="Proteomes" id="UP001153636">
    <property type="component" value="Chromosome 6"/>
</dbReference>
<name>A0A9P0D408_9CUCU</name>
<protein>
    <submittedName>
        <fullName evidence="2">Uncharacterized protein</fullName>
    </submittedName>
</protein>
<reference evidence="2" key="1">
    <citation type="submission" date="2022-01" db="EMBL/GenBank/DDBJ databases">
        <authorList>
            <person name="King R."/>
        </authorList>
    </citation>
    <scope>NUCLEOTIDE SEQUENCE</scope>
</reference>
<feature type="compositionally biased region" description="Low complexity" evidence="1">
    <location>
        <begin position="79"/>
        <end position="88"/>
    </location>
</feature>
<organism evidence="2 3">
    <name type="scientific">Psylliodes chrysocephalus</name>
    <dbReference type="NCBI Taxonomy" id="3402493"/>
    <lineage>
        <taxon>Eukaryota</taxon>
        <taxon>Metazoa</taxon>
        <taxon>Ecdysozoa</taxon>
        <taxon>Arthropoda</taxon>
        <taxon>Hexapoda</taxon>
        <taxon>Insecta</taxon>
        <taxon>Pterygota</taxon>
        <taxon>Neoptera</taxon>
        <taxon>Endopterygota</taxon>
        <taxon>Coleoptera</taxon>
        <taxon>Polyphaga</taxon>
        <taxon>Cucujiformia</taxon>
        <taxon>Chrysomeloidea</taxon>
        <taxon>Chrysomelidae</taxon>
        <taxon>Galerucinae</taxon>
        <taxon>Alticini</taxon>
        <taxon>Psylliodes</taxon>
    </lineage>
</organism>
<feature type="region of interest" description="Disordered" evidence="1">
    <location>
        <begin position="35"/>
        <end position="93"/>
    </location>
</feature>
<dbReference type="OrthoDB" id="6617942at2759"/>
<keyword evidence="3" id="KW-1185">Reference proteome</keyword>
<evidence type="ECO:0000313" key="2">
    <source>
        <dbReference type="EMBL" id="CAH1111608.1"/>
    </source>
</evidence>
<feature type="region of interest" description="Disordered" evidence="1">
    <location>
        <begin position="105"/>
        <end position="159"/>
    </location>
</feature>